<reference evidence="2" key="1">
    <citation type="submission" date="2020-10" db="EMBL/GenBank/DDBJ databases">
        <authorList>
            <person name="Gilroy R."/>
        </authorList>
    </citation>
    <scope>NUCLEOTIDE SEQUENCE</scope>
    <source>
        <strain evidence="2">20514</strain>
    </source>
</reference>
<proteinExistence type="inferred from homology"/>
<dbReference type="Proteomes" id="UP000810252">
    <property type="component" value="Unassembled WGS sequence"/>
</dbReference>
<dbReference type="PANTHER" id="PTHR18964:SF149">
    <property type="entry name" value="BIFUNCTIONAL UDP-N-ACETYLGLUCOSAMINE 2-EPIMERASE_N-ACETYLMANNOSAMINE KINASE"/>
    <property type="match status" value="1"/>
</dbReference>
<dbReference type="InterPro" id="IPR043129">
    <property type="entry name" value="ATPase_NBD"/>
</dbReference>
<dbReference type="InterPro" id="IPR036390">
    <property type="entry name" value="WH_DNA-bd_sf"/>
</dbReference>
<reference evidence="2" key="2">
    <citation type="journal article" date="2021" name="PeerJ">
        <title>Extensive microbial diversity within the chicken gut microbiome revealed by metagenomics and culture.</title>
        <authorList>
            <person name="Gilroy R."/>
            <person name="Ravi A."/>
            <person name="Getino M."/>
            <person name="Pursley I."/>
            <person name="Horton D.L."/>
            <person name="Alikhan N.F."/>
            <person name="Baker D."/>
            <person name="Gharbi K."/>
            <person name="Hall N."/>
            <person name="Watson M."/>
            <person name="Adriaenssens E.M."/>
            <person name="Foster-Nyarko E."/>
            <person name="Jarju S."/>
            <person name="Secka A."/>
            <person name="Antonio M."/>
            <person name="Oren A."/>
            <person name="Chaudhuri R.R."/>
            <person name="La Ragione R."/>
            <person name="Hildebrand F."/>
            <person name="Pallen M.J."/>
        </authorList>
    </citation>
    <scope>NUCLEOTIDE SEQUENCE</scope>
    <source>
        <strain evidence="2">20514</strain>
    </source>
</reference>
<evidence type="ECO:0000313" key="2">
    <source>
        <dbReference type="EMBL" id="MBO8448747.1"/>
    </source>
</evidence>
<dbReference type="Pfam" id="PF00480">
    <property type="entry name" value="ROK"/>
    <property type="match status" value="1"/>
</dbReference>
<dbReference type="SUPFAM" id="SSF53067">
    <property type="entry name" value="Actin-like ATPase domain"/>
    <property type="match status" value="1"/>
</dbReference>
<dbReference type="InterPro" id="IPR000600">
    <property type="entry name" value="ROK"/>
</dbReference>
<dbReference type="InterPro" id="IPR036388">
    <property type="entry name" value="WH-like_DNA-bd_sf"/>
</dbReference>
<dbReference type="Gene3D" id="3.30.420.40">
    <property type="match status" value="2"/>
</dbReference>
<dbReference type="PROSITE" id="PS01125">
    <property type="entry name" value="ROK"/>
    <property type="match status" value="1"/>
</dbReference>
<accession>A0A9D9EKE6</accession>
<evidence type="ECO:0000256" key="1">
    <source>
        <dbReference type="ARBA" id="ARBA00006479"/>
    </source>
</evidence>
<evidence type="ECO:0000313" key="3">
    <source>
        <dbReference type="Proteomes" id="UP000810252"/>
    </source>
</evidence>
<dbReference type="Gene3D" id="1.10.10.10">
    <property type="entry name" value="Winged helix-like DNA-binding domain superfamily/Winged helix DNA-binding domain"/>
    <property type="match status" value="1"/>
</dbReference>
<gene>
    <name evidence="2" type="ORF">IAC29_05705</name>
</gene>
<sequence>MVNDFYLSGKGGTVGAAIRDSILGRVMKHGSFIISDISEDTGYSQTTVSKYVAELLKDGRITEIERISLHTKGRRTVRYGIAPDTYYFAGVDMRSFELSIGIIDFTGKPVRIWRDRSFRLRNTHDILDRVCEQICGFIDTLEGIDRKRIVAININIPGRINSNTGTSATTFNFEETSDVPLTDILSERLGMRVFIENDTKAMAYGEYMSGASRKYSNMLYVNIGWGLGLGIIIDGRLYYGKDGYSGEIGHVHSYDNNILCHCGKKGCVETEISMRAIHRKLVERIRHGETSILSAKVRDGEEITPEDITGAVEKEDALCIELVSQTGSMLGEFIAGLINIFNPEAIVIGGNLASVEACYFLQPIETAIRKYALRLMCQNVPVMTSSTGSEAAVLGACLIARGKCFGKL</sequence>
<dbReference type="PANTHER" id="PTHR18964">
    <property type="entry name" value="ROK (REPRESSOR, ORF, KINASE) FAMILY"/>
    <property type="match status" value="1"/>
</dbReference>
<organism evidence="2 3">
    <name type="scientific">Candidatus Cryptobacteroides merdigallinarum</name>
    <dbReference type="NCBI Taxonomy" id="2840770"/>
    <lineage>
        <taxon>Bacteria</taxon>
        <taxon>Pseudomonadati</taxon>
        <taxon>Bacteroidota</taxon>
        <taxon>Bacteroidia</taxon>
        <taxon>Bacteroidales</taxon>
        <taxon>Candidatus Cryptobacteroides</taxon>
    </lineage>
</organism>
<dbReference type="InterPro" id="IPR049874">
    <property type="entry name" value="ROK_cs"/>
</dbReference>
<protein>
    <submittedName>
        <fullName evidence="2">ROK family protein</fullName>
    </submittedName>
</protein>
<name>A0A9D9EKE6_9BACT</name>
<comment type="caution">
    <text evidence="2">The sequence shown here is derived from an EMBL/GenBank/DDBJ whole genome shotgun (WGS) entry which is preliminary data.</text>
</comment>
<dbReference type="EMBL" id="JADIMQ010000081">
    <property type="protein sequence ID" value="MBO8448747.1"/>
    <property type="molecule type" value="Genomic_DNA"/>
</dbReference>
<dbReference type="SUPFAM" id="SSF46785">
    <property type="entry name" value="Winged helix' DNA-binding domain"/>
    <property type="match status" value="1"/>
</dbReference>
<comment type="similarity">
    <text evidence="1">Belongs to the ROK (NagC/XylR) family.</text>
</comment>
<dbReference type="AlphaFoldDB" id="A0A9D9EKE6"/>